<sequence length="69" mass="8157">MRNAMARLACRTTDRNEALYFRRVISAELHPFMPAPWTGKANWTKSFRTKEARKAVQPYPRPLPQRLRV</sequence>
<dbReference type="AlphaFoldDB" id="A0AA37M9C9"/>
<dbReference type="Proteomes" id="UP001055108">
    <property type="component" value="Unassembled WGS sequence"/>
</dbReference>
<evidence type="ECO:0000313" key="1">
    <source>
        <dbReference type="EMBL" id="GJD77206.1"/>
    </source>
</evidence>
<name>A0AA37M9C9_9HYPH</name>
<reference evidence="1" key="2">
    <citation type="submission" date="2021-08" db="EMBL/GenBank/DDBJ databases">
        <authorList>
            <person name="Tani A."/>
            <person name="Ola A."/>
            <person name="Ogura Y."/>
            <person name="Katsura K."/>
            <person name="Hayashi T."/>
        </authorList>
    </citation>
    <scope>NUCLEOTIDE SEQUENCE</scope>
    <source>
        <strain evidence="1">NBRC 103626</strain>
    </source>
</reference>
<accession>A0AA37M9C9</accession>
<reference evidence="1" key="1">
    <citation type="journal article" date="2016" name="Front. Microbiol.">
        <title>Genome Sequence of the Piezophilic, Mesophilic Sulfate-Reducing Bacterium Desulfovibrio indicus J2T.</title>
        <authorList>
            <person name="Cao J."/>
            <person name="Maignien L."/>
            <person name="Shao Z."/>
            <person name="Alain K."/>
            <person name="Jebbar M."/>
        </authorList>
    </citation>
    <scope>NUCLEOTIDE SEQUENCE</scope>
    <source>
        <strain evidence="1">NBRC 103626</strain>
    </source>
</reference>
<evidence type="ECO:0000313" key="2">
    <source>
        <dbReference type="Proteomes" id="UP001055108"/>
    </source>
</evidence>
<gene>
    <name evidence="1" type="ORF">NBEOAGPD_0409</name>
</gene>
<proteinExistence type="predicted"/>
<protein>
    <submittedName>
        <fullName evidence="1">Uncharacterized protein</fullName>
    </submittedName>
</protein>
<keyword evidence="2" id="KW-1185">Reference proteome</keyword>
<comment type="caution">
    <text evidence="1">The sequence shown here is derived from an EMBL/GenBank/DDBJ whole genome shotgun (WGS) entry which is preliminary data.</text>
</comment>
<organism evidence="1 2">
    <name type="scientific">Methylobacterium gregans</name>
    <dbReference type="NCBI Taxonomy" id="374424"/>
    <lineage>
        <taxon>Bacteria</taxon>
        <taxon>Pseudomonadati</taxon>
        <taxon>Pseudomonadota</taxon>
        <taxon>Alphaproteobacteria</taxon>
        <taxon>Hyphomicrobiales</taxon>
        <taxon>Methylobacteriaceae</taxon>
        <taxon>Methylobacterium</taxon>
    </lineage>
</organism>
<dbReference type="EMBL" id="BPQM01000008">
    <property type="protein sequence ID" value="GJD77206.1"/>
    <property type="molecule type" value="Genomic_DNA"/>
</dbReference>